<keyword evidence="2" id="KW-1185">Reference proteome</keyword>
<evidence type="ECO:0000313" key="1">
    <source>
        <dbReference type="EMBL" id="SDJ31823.1"/>
    </source>
</evidence>
<name>A0A1G8SRQ9_9FLAO</name>
<organism evidence="1 2">
    <name type="scientific">Flavobacterium glycines</name>
    <dbReference type="NCBI Taxonomy" id="551990"/>
    <lineage>
        <taxon>Bacteria</taxon>
        <taxon>Pseudomonadati</taxon>
        <taxon>Bacteroidota</taxon>
        <taxon>Flavobacteriia</taxon>
        <taxon>Flavobacteriales</taxon>
        <taxon>Flavobacteriaceae</taxon>
        <taxon>Flavobacterium</taxon>
    </lineage>
</organism>
<protein>
    <submittedName>
        <fullName evidence="1">Uncharacterized protein</fullName>
    </submittedName>
</protein>
<reference evidence="1 2" key="1">
    <citation type="submission" date="2016-10" db="EMBL/GenBank/DDBJ databases">
        <authorList>
            <person name="Varghese N."/>
            <person name="Submissions S."/>
        </authorList>
    </citation>
    <scope>NUCLEOTIDE SEQUENCE [LARGE SCALE GENOMIC DNA]</scope>
    <source>
        <strain evidence="1 2">Gm-149</strain>
    </source>
</reference>
<evidence type="ECO:0000313" key="2">
    <source>
        <dbReference type="Proteomes" id="UP000182367"/>
    </source>
</evidence>
<proteinExistence type="predicted"/>
<dbReference type="Proteomes" id="UP000182367">
    <property type="component" value="Unassembled WGS sequence"/>
</dbReference>
<sequence>MRKKELSLNPLKDQQLLINEKPFVGNENKIQESQF</sequence>
<comment type="caution">
    <text evidence="1">The sequence shown here is derived from an EMBL/GenBank/DDBJ whole genome shotgun (WGS) entry which is preliminary data.</text>
</comment>
<gene>
    <name evidence="1" type="ORF">SAMN05192550_1894</name>
</gene>
<accession>A0A1G8SRQ9</accession>
<dbReference type="EMBL" id="FNEO01000002">
    <property type="protein sequence ID" value="SDJ31823.1"/>
    <property type="molecule type" value="Genomic_DNA"/>
</dbReference>